<evidence type="ECO:0000313" key="2">
    <source>
        <dbReference type="EMBL" id="CCA17614.1"/>
    </source>
</evidence>
<feature type="region of interest" description="Disordered" evidence="1">
    <location>
        <begin position="846"/>
        <end position="866"/>
    </location>
</feature>
<gene>
    <name evidence="2" type="primary">AlNc14C37G3273</name>
    <name evidence="2" type="ORF">ALNC14_037570</name>
</gene>
<protein>
    <submittedName>
        <fullName evidence="2">Uncharacterized protein AlNc14C37G3273</fullName>
    </submittedName>
</protein>
<reference evidence="2" key="2">
    <citation type="submission" date="2011-02" db="EMBL/GenBank/DDBJ databases">
        <authorList>
            <person name="MacLean D."/>
        </authorList>
    </citation>
    <scope>NUCLEOTIDE SEQUENCE</scope>
</reference>
<dbReference type="GO" id="GO:0006511">
    <property type="term" value="P:ubiquitin-dependent protein catabolic process"/>
    <property type="evidence" value="ECO:0007669"/>
    <property type="project" value="InterPro"/>
</dbReference>
<organism evidence="2">
    <name type="scientific">Albugo laibachii Nc14</name>
    <dbReference type="NCBI Taxonomy" id="890382"/>
    <lineage>
        <taxon>Eukaryota</taxon>
        <taxon>Sar</taxon>
        <taxon>Stramenopiles</taxon>
        <taxon>Oomycota</taxon>
        <taxon>Peronosporomycetes</taxon>
        <taxon>Albuginales</taxon>
        <taxon>Albuginaceae</taxon>
        <taxon>Albugo</taxon>
    </lineage>
</organism>
<dbReference type="Pfam" id="PF12463">
    <property type="entry name" value="DUF3689"/>
    <property type="match status" value="1"/>
</dbReference>
<proteinExistence type="predicted"/>
<dbReference type="PANTHER" id="PTHR31743:SF1">
    <property type="entry name" value="SHORT TRANSIENT RECEPTOR POTENTIAL CHANNEL 4-ASSOCIATED PROTEIN"/>
    <property type="match status" value="1"/>
</dbReference>
<dbReference type="HOGENOM" id="CLU_015792_0_0_1"/>
<accession>F0W903</accession>
<dbReference type="AlphaFoldDB" id="F0W903"/>
<evidence type="ECO:0000256" key="1">
    <source>
        <dbReference type="SAM" id="MobiDB-lite"/>
    </source>
</evidence>
<sequence length="952" mass="110560">MKVSMMDGTHSRKGSAYVSDNLSKYRNRIRMKKYTLFNMVIEMQRSGSSVLPLHFVVRENVWKQQGCRIKLQTIADLPQSYMQDQVENESANIPKKFSSELDSNWRTEQLSVHPLVIFFQGNDVHAFGRQQSVAFPPIVKVHHTISIRFTQLIRTIYDALDGRSWDLQLEFLSKVLQGINDMVLVSSNILKIAYENEDALQAHCEEFIRLGGVDCLLRLSFVIRQKIKSEAHRRRSHLRDLPFCGDDVTDIPASRHSHFLHRDVLNRNDICAMWEELIDSSTFESWRKIGGHQYNVISHTIFSILQLLCETSVKATEYLSDKDGFIVLLFRFLAIDPLSRTAARLLELILTFRVNPFDLCSIACFNHLVQSFTWEQFASFCRILGLVLVHPNDRRWMKTPDEIRSIKWLKLRRNRLSREDNVINRNHALIHNSSLTLQRILLLLKAHCCHMHLAATIPRNTFLPALNFHSSYYDLLEMESWEKLEVIYQRTIPRVDETSLEENQMTGIERAIADLDFRNVETQSFLDYYLVKRLSPYRVDVLFLLSILLSGSRKVDFKHRLISMGFMETVSIDFDQLHWSPHETESFQEELRDVFYLRLLQIACEEGMVSVDLHENKPTHAISYDKRLLSKIIHKLNRESIKSKYWSWISICMQALMRQATFEEKLLLTRAALPKISLSKTLDSHYIDTQQSFQAEFDLLGELIKGDWVSSPMLLSISDAQFTEYMSTCRVFFVTGAHVYLSAEPITKNVVASNLLLRSMYLAMENFRNMKGSEHEGDRFRVSMEPAFSYLRESTTSILYDLMGAITVEEVDNQSFSCVNTALLILVLQHRQDRLKTTLNEIRKERSARLSMTREPSKDSKPIKSPSKISEALDFRKLLWFWELYYSLQAQDRLTLESSTGIMFAEYKHLVSLLCLDDGSDTSLLETPLIWPIPSESVVTGNLDTLEPRRYG</sequence>
<name>F0W903_9STRA</name>
<dbReference type="PANTHER" id="PTHR31743">
    <property type="entry name" value="TRANSIENT RECEPTOR POTENTIAL CHANNEL 4-ASSOCIATED PROTEIN TCPC4AP"/>
    <property type="match status" value="1"/>
</dbReference>
<dbReference type="InterPro" id="IPR022162">
    <property type="entry name" value="TRPC4AP"/>
</dbReference>
<dbReference type="GO" id="GO:0019902">
    <property type="term" value="F:phosphatase binding"/>
    <property type="evidence" value="ECO:0007669"/>
    <property type="project" value="TreeGrafter"/>
</dbReference>
<dbReference type="GO" id="GO:0031464">
    <property type="term" value="C:Cul4A-RING E3 ubiquitin ligase complex"/>
    <property type="evidence" value="ECO:0007669"/>
    <property type="project" value="InterPro"/>
</dbReference>
<reference evidence="2" key="1">
    <citation type="journal article" date="2011" name="PLoS Biol.">
        <title>Gene gain and loss during evolution of obligate parasitism in the white rust pathogen of Arabidopsis thaliana.</title>
        <authorList>
            <person name="Kemen E."/>
            <person name="Gardiner A."/>
            <person name="Schultz-Larsen T."/>
            <person name="Kemen A.C."/>
            <person name="Balmuth A.L."/>
            <person name="Robert-Seilaniantz A."/>
            <person name="Bailey K."/>
            <person name="Holub E."/>
            <person name="Studholme D.J."/>
            <person name="Maclean D."/>
            <person name="Jones J.D."/>
        </authorList>
    </citation>
    <scope>NUCLEOTIDE SEQUENCE</scope>
</reference>
<dbReference type="EMBL" id="FR824082">
    <property type="protein sequence ID" value="CCA17614.1"/>
    <property type="molecule type" value="Genomic_DNA"/>
</dbReference>